<gene>
    <name evidence="1" type="ORF">POCTA_138.1.T0580235</name>
</gene>
<evidence type="ECO:0000313" key="1">
    <source>
        <dbReference type="EMBL" id="CAD8171640.1"/>
    </source>
</evidence>
<evidence type="ECO:0000313" key="2">
    <source>
        <dbReference type="Proteomes" id="UP000683925"/>
    </source>
</evidence>
<sequence length="74" mass="8658">MDNTSMSTKAKEWVLVYSDILIADMSHDTERPVQNISKFHILRNQYLISIKIMKARNPYALDSRVIKKQTNFSL</sequence>
<proteinExistence type="predicted"/>
<accession>A0A8S1V2L6</accession>
<reference evidence="1" key="1">
    <citation type="submission" date="2021-01" db="EMBL/GenBank/DDBJ databases">
        <authorList>
            <consortium name="Genoscope - CEA"/>
            <person name="William W."/>
        </authorList>
    </citation>
    <scope>NUCLEOTIDE SEQUENCE</scope>
</reference>
<protein>
    <submittedName>
        <fullName evidence="1">Uncharacterized protein</fullName>
    </submittedName>
</protein>
<dbReference type="EMBL" id="CAJJDP010000057">
    <property type="protein sequence ID" value="CAD8171640.1"/>
    <property type="molecule type" value="Genomic_DNA"/>
</dbReference>
<comment type="caution">
    <text evidence="1">The sequence shown here is derived from an EMBL/GenBank/DDBJ whole genome shotgun (WGS) entry which is preliminary data.</text>
</comment>
<keyword evidence="2" id="KW-1185">Reference proteome</keyword>
<dbReference type="AlphaFoldDB" id="A0A8S1V2L6"/>
<organism evidence="1 2">
    <name type="scientific">Paramecium octaurelia</name>
    <dbReference type="NCBI Taxonomy" id="43137"/>
    <lineage>
        <taxon>Eukaryota</taxon>
        <taxon>Sar</taxon>
        <taxon>Alveolata</taxon>
        <taxon>Ciliophora</taxon>
        <taxon>Intramacronucleata</taxon>
        <taxon>Oligohymenophorea</taxon>
        <taxon>Peniculida</taxon>
        <taxon>Parameciidae</taxon>
        <taxon>Paramecium</taxon>
    </lineage>
</organism>
<dbReference type="Proteomes" id="UP000683925">
    <property type="component" value="Unassembled WGS sequence"/>
</dbReference>
<name>A0A8S1V2L6_PAROT</name>